<keyword evidence="2" id="KW-1185">Reference proteome</keyword>
<dbReference type="GO" id="GO:0008897">
    <property type="term" value="F:holo-[acyl-carrier-protein] synthase activity"/>
    <property type="evidence" value="ECO:0007669"/>
    <property type="project" value="InterPro"/>
</dbReference>
<dbReference type="Gene3D" id="3.90.470.20">
    <property type="entry name" value="4'-phosphopantetheinyl transferase domain"/>
    <property type="match status" value="1"/>
</dbReference>
<dbReference type="AlphaFoldDB" id="A0A1G8NAA9"/>
<name>A0A1G8NAA9_9GAMM</name>
<evidence type="ECO:0000313" key="1">
    <source>
        <dbReference type="EMBL" id="SDI77063.1"/>
    </source>
</evidence>
<evidence type="ECO:0008006" key="3">
    <source>
        <dbReference type="Google" id="ProtNLM"/>
    </source>
</evidence>
<evidence type="ECO:0000313" key="2">
    <source>
        <dbReference type="Proteomes" id="UP000199527"/>
    </source>
</evidence>
<organism evidence="1 2">
    <name type="scientific">Ferrimonas sediminum</name>
    <dbReference type="NCBI Taxonomy" id="718193"/>
    <lineage>
        <taxon>Bacteria</taxon>
        <taxon>Pseudomonadati</taxon>
        <taxon>Pseudomonadota</taxon>
        <taxon>Gammaproteobacteria</taxon>
        <taxon>Alteromonadales</taxon>
        <taxon>Ferrimonadaceae</taxon>
        <taxon>Ferrimonas</taxon>
    </lineage>
</organism>
<accession>A0A1G8NAA9</accession>
<gene>
    <name evidence="1" type="ORF">SAMN04488540_10365</name>
</gene>
<dbReference type="GO" id="GO:0000287">
    <property type="term" value="F:magnesium ion binding"/>
    <property type="evidence" value="ECO:0007669"/>
    <property type="project" value="InterPro"/>
</dbReference>
<protein>
    <recommendedName>
        <fullName evidence="3">4'-phosphopantetheinyl transferase</fullName>
    </recommendedName>
</protein>
<proteinExistence type="predicted"/>
<dbReference type="Proteomes" id="UP000199527">
    <property type="component" value="Unassembled WGS sequence"/>
</dbReference>
<dbReference type="EMBL" id="FNEM01000003">
    <property type="protein sequence ID" value="SDI77063.1"/>
    <property type="molecule type" value="Genomic_DNA"/>
</dbReference>
<reference evidence="2" key="1">
    <citation type="submission" date="2016-10" db="EMBL/GenBank/DDBJ databases">
        <authorList>
            <person name="Varghese N."/>
            <person name="Submissions S."/>
        </authorList>
    </citation>
    <scope>NUCLEOTIDE SEQUENCE [LARGE SCALE GENOMIC DNA]</scope>
    <source>
        <strain evidence="2">DSM 23317</strain>
    </source>
</reference>
<dbReference type="SUPFAM" id="SSF56214">
    <property type="entry name" value="4'-phosphopantetheinyl transferase"/>
    <property type="match status" value="2"/>
</dbReference>
<sequence length="216" mass="24515">MRRLQYRFSPIHTRMSKQTGPEMTSPTQIHSLFTYNDQQLRIIIGEFFGNPDRKQLKHAQRAAVINLYKQLNIDGKFPDTWSKDPNGKPHFHHHPWQLSISHSDRYVALVVASHGPLGIDLQTHGRRHQSRLSRYLNWPESQFFHRWCLYEAAYKAGLTGSRSLLELVADAELSPQPFSFLNATGHCWSPAPGLSAALITATDLSTPALCTSLITS</sequence>
<dbReference type="InterPro" id="IPR037143">
    <property type="entry name" value="4-PPantetheinyl_Trfase_dom_sf"/>
</dbReference>